<dbReference type="Proteomes" id="UP000663828">
    <property type="component" value="Unassembled WGS sequence"/>
</dbReference>
<evidence type="ECO:0000313" key="1">
    <source>
        <dbReference type="EMBL" id="CAF1146704.1"/>
    </source>
</evidence>
<evidence type="ECO:0000313" key="2">
    <source>
        <dbReference type="EMBL" id="CAF1460734.1"/>
    </source>
</evidence>
<comment type="caution">
    <text evidence="1">The sequence shown here is derived from an EMBL/GenBank/DDBJ whole genome shotgun (WGS) entry which is preliminary data.</text>
</comment>
<dbReference type="Gene3D" id="2.60.120.200">
    <property type="match status" value="1"/>
</dbReference>
<dbReference type="Pfam" id="PF13385">
    <property type="entry name" value="Laminin_G_3"/>
    <property type="match status" value="1"/>
</dbReference>
<dbReference type="InterPro" id="IPR013320">
    <property type="entry name" value="ConA-like_dom_sf"/>
</dbReference>
<dbReference type="Proteomes" id="UP000663852">
    <property type="component" value="Unassembled WGS sequence"/>
</dbReference>
<proteinExistence type="predicted"/>
<dbReference type="EMBL" id="CAJNOJ010000475">
    <property type="protein sequence ID" value="CAF1460734.1"/>
    <property type="molecule type" value="Genomic_DNA"/>
</dbReference>
<gene>
    <name evidence="2" type="ORF">EDS130_LOCUS40138</name>
    <name evidence="1" type="ORF">XAT740_LOCUS20723</name>
</gene>
<keyword evidence="3" id="KW-1185">Reference proteome</keyword>
<dbReference type="EMBL" id="CAJNOR010001458">
    <property type="protein sequence ID" value="CAF1146704.1"/>
    <property type="molecule type" value="Genomic_DNA"/>
</dbReference>
<dbReference type="SUPFAM" id="SSF49899">
    <property type="entry name" value="Concanavalin A-like lectins/glucanases"/>
    <property type="match status" value="1"/>
</dbReference>
<sequence length="97" mass="10546">MMISNSFPLNQWTHLLQRYDPSSGIDFYINGTLIMSNASLSTRSPVGSDVFLGSSPTNTASCQRGSIGMGQFVGAIDKFYIFSQAATPNDICHLSNF</sequence>
<reference evidence="1" key="1">
    <citation type="submission" date="2021-02" db="EMBL/GenBank/DDBJ databases">
        <authorList>
            <person name="Nowell W R."/>
        </authorList>
    </citation>
    <scope>NUCLEOTIDE SEQUENCE</scope>
</reference>
<accession>A0A814SFE9</accession>
<dbReference type="OrthoDB" id="347083at2759"/>
<dbReference type="AlphaFoldDB" id="A0A814SFE9"/>
<evidence type="ECO:0000313" key="3">
    <source>
        <dbReference type="Proteomes" id="UP000663828"/>
    </source>
</evidence>
<organism evidence="1 3">
    <name type="scientific">Adineta ricciae</name>
    <name type="common">Rotifer</name>
    <dbReference type="NCBI Taxonomy" id="249248"/>
    <lineage>
        <taxon>Eukaryota</taxon>
        <taxon>Metazoa</taxon>
        <taxon>Spiralia</taxon>
        <taxon>Gnathifera</taxon>
        <taxon>Rotifera</taxon>
        <taxon>Eurotatoria</taxon>
        <taxon>Bdelloidea</taxon>
        <taxon>Adinetida</taxon>
        <taxon>Adinetidae</taxon>
        <taxon>Adineta</taxon>
    </lineage>
</organism>
<protein>
    <submittedName>
        <fullName evidence="1">Uncharacterized protein</fullName>
    </submittedName>
</protein>
<name>A0A814SFE9_ADIRI</name>